<dbReference type="OrthoDB" id="410104at2759"/>
<comment type="caution">
    <text evidence="1">The sequence shown here is derived from an EMBL/GenBank/DDBJ whole genome shotgun (WGS) entry which is preliminary data.</text>
</comment>
<accession>A0A4C1XXE0</accession>
<dbReference type="AlphaFoldDB" id="A0A4C1XXE0"/>
<proteinExistence type="predicted"/>
<evidence type="ECO:0000313" key="2">
    <source>
        <dbReference type="Proteomes" id="UP000299102"/>
    </source>
</evidence>
<keyword evidence="2" id="KW-1185">Reference proteome</keyword>
<name>A0A4C1XXE0_EUMVA</name>
<dbReference type="EMBL" id="BGZK01000980">
    <property type="protein sequence ID" value="GBP67324.1"/>
    <property type="molecule type" value="Genomic_DNA"/>
</dbReference>
<sequence>METIDRLQNKIQECISYKKLHDYELLTSNIPLIDDEFEKKFCDFIHQVFTGFGKSYNALCRSVHIFNEVVGSLIIAKRKKGRQRRRWEDDIKSITGFTRRRKAHDRTLWRAFGEAYTGK</sequence>
<gene>
    <name evidence="1" type="ORF">EVAR_97942_1</name>
</gene>
<evidence type="ECO:0000313" key="1">
    <source>
        <dbReference type="EMBL" id="GBP67324.1"/>
    </source>
</evidence>
<reference evidence="1 2" key="1">
    <citation type="journal article" date="2019" name="Commun. Biol.">
        <title>The bagworm genome reveals a unique fibroin gene that provides high tensile strength.</title>
        <authorList>
            <person name="Kono N."/>
            <person name="Nakamura H."/>
            <person name="Ohtoshi R."/>
            <person name="Tomita M."/>
            <person name="Numata K."/>
            <person name="Arakawa K."/>
        </authorList>
    </citation>
    <scope>NUCLEOTIDE SEQUENCE [LARGE SCALE GENOMIC DNA]</scope>
</reference>
<dbReference type="Proteomes" id="UP000299102">
    <property type="component" value="Unassembled WGS sequence"/>
</dbReference>
<organism evidence="1 2">
    <name type="scientific">Eumeta variegata</name>
    <name type="common">Bagworm moth</name>
    <name type="synonym">Eumeta japonica</name>
    <dbReference type="NCBI Taxonomy" id="151549"/>
    <lineage>
        <taxon>Eukaryota</taxon>
        <taxon>Metazoa</taxon>
        <taxon>Ecdysozoa</taxon>
        <taxon>Arthropoda</taxon>
        <taxon>Hexapoda</taxon>
        <taxon>Insecta</taxon>
        <taxon>Pterygota</taxon>
        <taxon>Neoptera</taxon>
        <taxon>Endopterygota</taxon>
        <taxon>Lepidoptera</taxon>
        <taxon>Glossata</taxon>
        <taxon>Ditrysia</taxon>
        <taxon>Tineoidea</taxon>
        <taxon>Psychidae</taxon>
        <taxon>Oiketicinae</taxon>
        <taxon>Eumeta</taxon>
    </lineage>
</organism>
<protein>
    <submittedName>
        <fullName evidence="1">Uncharacterized protein</fullName>
    </submittedName>
</protein>